<evidence type="ECO:0000256" key="5">
    <source>
        <dbReference type="ARBA" id="ARBA00022989"/>
    </source>
</evidence>
<dbReference type="Pfam" id="PF00226">
    <property type="entry name" value="DnaJ"/>
    <property type="match status" value="1"/>
</dbReference>
<evidence type="ECO:0000256" key="4">
    <source>
        <dbReference type="ARBA" id="ARBA00022692"/>
    </source>
</evidence>
<dbReference type="InterPro" id="IPR007829">
    <property type="entry name" value="TM2"/>
</dbReference>
<name>A0AAV7HYA1_COTGL</name>
<comment type="caution">
    <text evidence="9">The sequence shown here is derived from an EMBL/GenBank/DDBJ whole genome shotgun (WGS) entry which is preliminary data.</text>
</comment>
<feature type="transmembrane region" description="Helical" evidence="7">
    <location>
        <begin position="223"/>
        <end position="243"/>
    </location>
</feature>
<evidence type="ECO:0000256" key="1">
    <source>
        <dbReference type="ARBA" id="ARBA00002080"/>
    </source>
</evidence>
<feature type="transmembrane region" description="Helical" evidence="7">
    <location>
        <begin position="55"/>
        <end position="71"/>
    </location>
</feature>
<evidence type="ECO:0000256" key="2">
    <source>
        <dbReference type="ARBA" id="ARBA00004141"/>
    </source>
</evidence>
<evidence type="ECO:0000313" key="9">
    <source>
        <dbReference type="EMBL" id="KAH0535547.1"/>
    </source>
</evidence>
<evidence type="ECO:0000313" key="10">
    <source>
        <dbReference type="Proteomes" id="UP000826195"/>
    </source>
</evidence>
<sequence length="378" mass="43948">MELTNGTKKTSNKVHSNGTIVPEKKLKSKFWAYFWWVFGGIFGAHHLYLGRDAHAFIWLTTLGGYFGIGWLRDLLRISTYVDDVNNHPHFVESFKLAVRHNKKPTFSTVRFIGALIVGYFWGLLLWSAIPQDEIHGYNLRPLMIFVPLAVALGVWVIGNIGREQGSLWLTLACSYLMYPTLYYIGDDSTWLSLMVVVDALVFDTFSKQWRLKPREKKSVGKRVITFSLALALYLALWTSYFYFNAVVTDSEGEEIKLSEAVKHFFTSPMWLDLKTTLWATWEQVKNQGFWATWQQLVDMSDLRGEMNAYKVLELSQTASESEITTKWRMLSKEHHPDKVKGSEEERRAAQNRFMEIQEAYEILSSKKNRRQRKNRRNG</sequence>
<keyword evidence="10" id="KW-1185">Reference proteome</keyword>
<dbReference type="PROSITE" id="PS50076">
    <property type="entry name" value="DNAJ_2"/>
    <property type="match status" value="1"/>
</dbReference>
<feature type="domain" description="J" evidence="8">
    <location>
        <begin position="307"/>
        <end position="377"/>
    </location>
</feature>
<dbReference type="Proteomes" id="UP000826195">
    <property type="component" value="Unassembled WGS sequence"/>
</dbReference>
<dbReference type="SMART" id="SM00271">
    <property type="entry name" value="DnaJ"/>
    <property type="match status" value="1"/>
</dbReference>
<dbReference type="InterPro" id="IPR001623">
    <property type="entry name" value="DnaJ_domain"/>
</dbReference>
<dbReference type="SUPFAM" id="SSF46565">
    <property type="entry name" value="Chaperone J-domain"/>
    <property type="match status" value="1"/>
</dbReference>
<feature type="transmembrane region" description="Helical" evidence="7">
    <location>
        <begin position="30"/>
        <end position="49"/>
    </location>
</feature>
<dbReference type="PANTHER" id="PTHR44733">
    <property type="entry name" value="DNAJ HOMOLOG SUBFAMILY C MEMBER 22"/>
    <property type="match status" value="1"/>
</dbReference>
<dbReference type="PRINTS" id="PR00625">
    <property type="entry name" value="JDOMAIN"/>
</dbReference>
<dbReference type="Pfam" id="PF05154">
    <property type="entry name" value="TM2"/>
    <property type="match status" value="1"/>
</dbReference>
<feature type="transmembrane region" description="Helical" evidence="7">
    <location>
        <begin position="167"/>
        <end position="184"/>
    </location>
</feature>
<organism evidence="9 10">
    <name type="scientific">Cotesia glomerata</name>
    <name type="common">Lepidopteran parasitic wasp</name>
    <name type="synonym">Apanteles glomeratus</name>
    <dbReference type="NCBI Taxonomy" id="32391"/>
    <lineage>
        <taxon>Eukaryota</taxon>
        <taxon>Metazoa</taxon>
        <taxon>Ecdysozoa</taxon>
        <taxon>Arthropoda</taxon>
        <taxon>Hexapoda</taxon>
        <taxon>Insecta</taxon>
        <taxon>Pterygota</taxon>
        <taxon>Neoptera</taxon>
        <taxon>Endopterygota</taxon>
        <taxon>Hymenoptera</taxon>
        <taxon>Apocrita</taxon>
        <taxon>Ichneumonoidea</taxon>
        <taxon>Braconidae</taxon>
        <taxon>Microgastrinae</taxon>
        <taxon>Cotesia</taxon>
    </lineage>
</organism>
<dbReference type="CDD" id="cd06257">
    <property type="entry name" value="DnaJ"/>
    <property type="match status" value="1"/>
</dbReference>
<dbReference type="Gene3D" id="1.10.287.110">
    <property type="entry name" value="DnaJ domain"/>
    <property type="match status" value="1"/>
</dbReference>
<evidence type="ECO:0000259" key="8">
    <source>
        <dbReference type="PROSITE" id="PS50076"/>
    </source>
</evidence>
<keyword evidence="6 7" id="KW-0472">Membrane</keyword>
<dbReference type="AlphaFoldDB" id="A0AAV7HYA1"/>
<dbReference type="GO" id="GO:0016020">
    <property type="term" value="C:membrane"/>
    <property type="evidence" value="ECO:0007669"/>
    <property type="project" value="UniProtKB-SubCell"/>
</dbReference>
<evidence type="ECO:0000256" key="6">
    <source>
        <dbReference type="ARBA" id="ARBA00023136"/>
    </source>
</evidence>
<protein>
    <recommendedName>
        <fullName evidence="3">DnaJ homolog subfamily C member 22</fullName>
    </recommendedName>
</protein>
<gene>
    <name evidence="9" type="ORF">KQX54_017070</name>
</gene>
<dbReference type="EMBL" id="JAHXZJ010002982">
    <property type="protein sequence ID" value="KAH0535547.1"/>
    <property type="molecule type" value="Genomic_DNA"/>
</dbReference>
<proteinExistence type="predicted"/>
<keyword evidence="4 7" id="KW-0812">Transmembrane</keyword>
<dbReference type="PANTHER" id="PTHR44733:SF1">
    <property type="entry name" value="DNAJ HOMOLOG SUBFAMILY C MEMBER 22"/>
    <property type="match status" value="1"/>
</dbReference>
<comment type="subcellular location">
    <subcellularLocation>
        <location evidence="2">Membrane</location>
        <topology evidence="2">Multi-pass membrane protein</topology>
    </subcellularLocation>
</comment>
<feature type="transmembrane region" description="Helical" evidence="7">
    <location>
        <begin position="141"/>
        <end position="160"/>
    </location>
</feature>
<dbReference type="InterPro" id="IPR036869">
    <property type="entry name" value="J_dom_sf"/>
</dbReference>
<feature type="transmembrane region" description="Helical" evidence="7">
    <location>
        <begin position="109"/>
        <end position="129"/>
    </location>
</feature>
<keyword evidence="5 7" id="KW-1133">Transmembrane helix</keyword>
<evidence type="ECO:0000256" key="3">
    <source>
        <dbReference type="ARBA" id="ARBA00020945"/>
    </source>
</evidence>
<reference evidence="9 10" key="1">
    <citation type="journal article" date="2021" name="J. Hered.">
        <title>A chromosome-level genome assembly of the parasitoid wasp, Cotesia glomerata (Hymenoptera: Braconidae).</title>
        <authorList>
            <person name="Pinto B.J."/>
            <person name="Weis J.J."/>
            <person name="Gamble T."/>
            <person name="Ode P.J."/>
            <person name="Paul R."/>
            <person name="Zaspel J.M."/>
        </authorList>
    </citation>
    <scope>NUCLEOTIDE SEQUENCE [LARGE SCALE GENOMIC DNA]</scope>
    <source>
        <strain evidence="9">CgM1</strain>
    </source>
</reference>
<accession>A0AAV7HYA1</accession>
<evidence type="ECO:0000256" key="7">
    <source>
        <dbReference type="SAM" id="Phobius"/>
    </source>
</evidence>
<comment type="function">
    <text evidence="1">May function as a co-chaperone.</text>
</comment>